<gene>
    <name evidence="2" type="ORF">B0T25DRAFT_514607</name>
</gene>
<keyword evidence="3" id="KW-1185">Reference proteome</keyword>
<name>A0AAJ0HPE5_9PEZI</name>
<accession>A0AAJ0HPE5</accession>
<organism evidence="2 3">
    <name type="scientific">Lasiosphaeria hispida</name>
    <dbReference type="NCBI Taxonomy" id="260671"/>
    <lineage>
        <taxon>Eukaryota</taxon>
        <taxon>Fungi</taxon>
        <taxon>Dikarya</taxon>
        <taxon>Ascomycota</taxon>
        <taxon>Pezizomycotina</taxon>
        <taxon>Sordariomycetes</taxon>
        <taxon>Sordariomycetidae</taxon>
        <taxon>Sordariales</taxon>
        <taxon>Lasiosphaeriaceae</taxon>
        <taxon>Lasiosphaeria</taxon>
    </lineage>
</organism>
<reference evidence="2" key="2">
    <citation type="submission" date="2023-06" db="EMBL/GenBank/DDBJ databases">
        <authorList>
            <consortium name="Lawrence Berkeley National Laboratory"/>
            <person name="Haridas S."/>
            <person name="Hensen N."/>
            <person name="Bonometti L."/>
            <person name="Westerberg I."/>
            <person name="Brannstrom I.O."/>
            <person name="Guillou S."/>
            <person name="Cros-Aarteil S."/>
            <person name="Calhoun S."/>
            <person name="Kuo A."/>
            <person name="Mondo S."/>
            <person name="Pangilinan J."/>
            <person name="Riley R."/>
            <person name="Labutti K."/>
            <person name="Andreopoulos B."/>
            <person name="Lipzen A."/>
            <person name="Chen C."/>
            <person name="Yanf M."/>
            <person name="Daum C."/>
            <person name="Ng V."/>
            <person name="Clum A."/>
            <person name="Steindorff A."/>
            <person name="Ohm R."/>
            <person name="Martin F."/>
            <person name="Silar P."/>
            <person name="Natvig D."/>
            <person name="Lalanne C."/>
            <person name="Gautier V."/>
            <person name="Ament-Velasquez S.L."/>
            <person name="Kruys A."/>
            <person name="Hutchinson M.I."/>
            <person name="Powell A.J."/>
            <person name="Barry K."/>
            <person name="Miller A.N."/>
            <person name="Grigoriev I.V."/>
            <person name="Debuchy R."/>
            <person name="Gladieux P."/>
            <person name="Thoren M.H."/>
            <person name="Johannesson H."/>
        </authorList>
    </citation>
    <scope>NUCLEOTIDE SEQUENCE</scope>
    <source>
        <strain evidence="2">CBS 955.72</strain>
    </source>
</reference>
<dbReference type="AlphaFoldDB" id="A0AAJ0HPE5"/>
<reference evidence="2" key="1">
    <citation type="journal article" date="2023" name="Mol. Phylogenet. Evol.">
        <title>Genome-scale phylogeny and comparative genomics of the fungal order Sordariales.</title>
        <authorList>
            <person name="Hensen N."/>
            <person name="Bonometti L."/>
            <person name="Westerberg I."/>
            <person name="Brannstrom I.O."/>
            <person name="Guillou S."/>
            <person name="Cros-Aarteil S."/>
            <person name="Calhoun S."/>
            <person name="Haridas S."/>
            <person name="Kuo A."/>
            <person name="Mondo S."/>
            <person name="Pangilinan J."/>
            <person name="Riley R."/>
            <person name="LaButti K."/>
            <person name="Andreopoulos B."/>
            <person name="Lipzen A."/>
            <person name="Chen C."/>
            <person name="Yan M."/>
            <person name="Daum C."/>
            <person name="Ng V."/>
            <person name="Clum A."/>
            <person name="Steindorff A."/>
            <person name="Ohm R.A."/>
            <person name="Martin F."/>
            <person name="Silar P."/>
            <person name="Natvig D.O."/>
            <person name="Lalanne C."/>
            <person name="Gautier V."/>
            <person name="Ament-Velasquez S.L."/>
            <person name="Kruys A."/>
            <person name="Hutchinson M.I."/>
            <person name="Powell A.J."/>
            <person name="Barry K."/>
            <person name="Miller A.N."/>
            <person name="Grigoriev I.V."/>
            <person name="Debuchy R."/>
            <person name="Gladieux P."/>
            <person name="Hiltunen Thoren M."/>
            <person name="Johannesson H."/>
        </authorList>
    </citation>
    <scope>NUCLEOTIDE SEQUENCE</scope>
    <source>
        <strain evidence="2">CBS 955.72</strain>
    </source>
</reference>
<dbReference type="Proteomes" id="UP001275084">
    <property type="component" value="Unassembled WGS sequence"/>
</dbReference>
<feature type="signal peptide" evidence="1">
    <location>
        <begin position="1"/>
        <end position="18"/>
    </location>
</feature>
<evidence type="ECO:0000313" key="3">
    <source>
        <dbReference type="Proteomes" id="UP001275084"/>
    </source>
</evidence>
<evidence type="ECO:0000313" key="2">
    <source>
        <dbReference type="EMBL" id="KAK3358981.1"/>
    </source>
</evidence>
<comment type="caution">
    <text evidence="2">The sequence shown here is derived from an EMBL/GenBank/DDBJ whole genome shotgun (WGS) entry which is preliminary data.</text>
</comment>
<dbReference type="EMBL" id="JAUIQD010000002">
    <property type="protein sequence ID" value="KAK3358981.1"/>
    <property type="molecule type" value="Genomic_DNA"/>
</dbReference>
<proteinExistence type="predicted"/>
<protein>
    <submittedName>
        <fullName evidence="2">DNase1 protein</fullName>
    </submittedName>
</protein>
<feature type="chain" id="PRO_5042489778" evidence="1">
    <location>
        <begin position="19"/>
        <end position="189"/>
    </location>
</feature>
<evidence type="ECO:0000256" key="1">
    <source>
        <dbReference type="SAM" id="SignalP"/>
    </source>
</evidence>
<sequence length="189" mass="21054">MLFTKSLAILASAAMVSAYNTVTFVNQDHLDRTIHFDVNPGHPNLPSVDVLGHQNVTYTIPYKWTGNWFSNMKGTPRTPGMLGEVCFNSWGDLTYFDVSAIVNPNDHVGVKKIWPVGNPENNSGCDDFPCNNAYYQPDDVQTKADQATDFICTLGTGYTHPTRSVDIDAPIFARDSVEGKWISRHARRI</sequence>
<keyword evidence="1" id="KW-0732">Signal</keyword>